<dbReference type="InterPro" id="IPR033734">
    <property type="entry name" value="Jacalin-like_lectin_dom_plant"/>
</dbReference>
<feature type="domain" description="Jacalin-type lectin" evidence="5">
    <location>
        <begin position="13"/>
        <end position="156"/>
    </location>
</feature>
<accession>A0ABQ8ESK0</accession>
<dbReference type="PANTHER" id="PTHR47293">
    <property type="entry name" value="JACALIN-RELATED LECTIN 3"/>
    <property type="match status" value="1"/>
</dbReference>
<dbReference type="PANTHER" id="PTHR47293:SF66">
    <property type="entry name" value="JACALIN-RELATED LECTIN 11-RELATED"/>
    <property type="match status" value="1"/>
</dbReference>
<evidence type="ECO:0000256" key="3">
    <source>
        <dbReference type="ARBA" id="ARBA00022737"/>
    </source>
</evidence>
<feature type="domain" description="Jacalin-type lectin" evidence="5">
    <location>
        <begin position="164"/>
        <end position="308"/>
    </location>
</feature>
<dbReference type="SUPFAM" id="SSF51101">
    <property type="entry name" value="Mannose-binding lectins"/>
    <property type="match status" value="2"/>
</dbReference>
<feature type="non-terminal residue" evidence="6">
    <location>
        <position position="1"/>
    </location>
</feature>
<dbReference type="Pfam" id="PF01419">
    <property type="entry name" value="Jacalin"/>
    <property type="match status" value="2"/>
</dbReference>
<dbReference type="Gene3D" id="2.100.10.30">
    <property type="entry name" value="Jacalin-like lectin domain"/>
    <property type="match status" value="2"/>
</dbReference>
<organism evidence="6 7">
    <name type="scientific">Brassica napus</name>
    <name type="common">Rape</name>
    <dbReference type="NCBI Taxonomy" id="3708"/>
    <lineage>
        <taxon>Eukaryota</taxon>
        <taxon>Viridiplantae</taxon>
        <taxon>Streptophyta</taxon>
        <taxon>Embryophyta</taxon>
        <taxon>Tracheophyta</taxon>
        <taxon>Spermatophyta</taxon>
        <taxon>Magnoliopsida</taxon>
        <taxon>eudicotyledons</taxon>
        <taxon>Gunneridae</taxon>
        <taxon>Pentapetalae</taxon>
        <taxon>rosids</taxon>
        <taxon>malvids</taxon>
        <taxon>Brassicales</taxon>
        <taxon>Brassicaceae</taxon>
        <taxon>Brassiceae</taxon>
        <taxon>Brassica</taxon>
    </lineage>
</organism>
<dbReference type="SMART" id="SM00915">
    <property type="entry name" value="Jacalin"/>
    <property type="match status" value="2"/>
</dbReference>
<evidence type="ECO:0000256" key="4">
    <source>
        <dbReference type="SAM" id="MobiDB-lite"/>
    </source>
</evidence>
<name>A0ABQ8ESK0_BRANA</name>
<keyword evidence="7" id="KW-1185">Reference proteome</keyword>
<sequence>YFEGLIKSKQTMDQKVEAQRGVEGDVWDDGFYDGIRKVHVGQGQDGVSFINAVYEKGSQEVEGAEHGREYDRHYLDSKRYTVASIFICSTYHLHSLNYSRLNNREELLPYNTTTSPPHRLETEKSLYSRKKTVVNFLGSMDAPERFYMLLGAYFVTTTTPLTPAKKLPAVGGDGGTALDDGAYDGVRKLFVGQAQDGISVVKFVYAKGAEEIKGDEHGNSTLLEFEEFVLDYPSEYITSVEGTYYKIFGSDSEVFTMLRFKTNKQTSAPFGIEALGHPSNSKRKAPRSSGSTEKSASCYISLEFMSFQSLIDHHMFSFHSFEIYCLLYDVVMPDVLCVVDFI</sequence>
<evidence type="ECO:0000256" key="1">
    <source>
        <dbReference type="ARBA" id="ARBA00006568"/>
    </source>
</evidence>
<evidence type="ECO:0000256" key="2">
    <source>
        <dbReference type="ARBA" id="ARBA00022734"/>
    </source>
</evidence>
<keyword evidence="3" id="KW-0677">Repeat</keyword>
<dbReference type="InterPro" id="IPR036404">
    <property type="entry name" value="Jacalin-like_lectin_dom_sf"/>
</dbReference>
<dbReference type="PROSITE" id="PS51752">
    <property type="entry name" value="JACALIN_LECTIN"/>
    <property type="match status" value="2"/>
</dbReference>
<dbReference type="InterPro" id="IPR001229">
    <property type="entry name" value="Jacalin-like_lectin_dom"/>
</dbReference>
<evidence type="ECO:0000313" key="7">
    <source>
        <dbReference type="Proteomes" id="UP000824890"/>
    </source>
</evidence>
<comment type="similarity">
    <text evidence="1">Belongs to the jacalin lectin family.</text>
</comment>
<keyword evidence="2" id="KW-0430">Lectin</keyword>
<gene>
    <name evidence="6" type="ORF">HID58_003222</name>
</gene>
<dbReference type="CDD" id="cd09612">
    <property type="entry name" value="Jacalin"/>
    <property type="match status" value="1"/>
</dbReference>
<proteinExistence type="inferred from homology"/>
<evidence type="ECO:0000259" key="5">
    <source>
        <dbReference type="PROSITE" id="PS51752"/>
    </source>
</evidence>
<dbReference type="EMBL" id="JAGKQM010000001">
    <property type="protein sequence ID" value="KAH0943585.1"/>
    <property type="molecule type" value="Genomic_DNA"/>
</dbReference>
<dbReference type="Proteomes" id="UP000824890">
    <property type="component" value="Unassembled WGS sequence"/>
</dbReference>
<evidence type="ECO:0000313" key="6">
    <source>
        <dbReference type="EMBL" id="KAH0943585.1"/>
    </source>
</evidence>
<protein>
    <recommendedName>
        <fullName evidence="5">Jacalin-type lectin domain-containing protein</fullName>
    </recommendedName>
</protein>
<reference evidence="6 7" key="1">
    <citation type="submission" date="2021-05" db="EMBL/GenBank/DDBJ databases">
        <title>Genome Assembly of Synthetic Allotetraploid Brassica napus Reveals Homoeologous Exchanges between Subgenomes.</title>
        <authorList>
            <person name="Davis J.T."/>
        </authorList>
    </citation>
    <scope>NUCLEOTIDE SEQUENCE [LARGE SCALE GENOMIC DNA]</scope>
    <source>
        <strain evidence="7">cv. Da-Ae</strain>
        <tissue evidence="6">Seedling</tissue>
    </source>
</reference>
<feature type="region of interest" description="Disordered" evidence="4">
    <location>
        <begin position="272"/>
        <end position="293"/>
    </location>
</feature>
<comment type="caution">
    <text evidence="6">The sequence shown here is derived from an EMBL/GenBank/DDBJ whole genome shotgun (WGS) entry which is preliminary data.</text>
</comment>